<dbReference type="SFLD" id="SFLDS00029">
    <property type="entry name" value="Radical_SAM"/>
    <property type="match status" value="1"/>
</dbReference>
<proteinExistence type="predicted"/>
<protein>
    <submittedName>
        <fullName evidence="9">FO synthase</fullName>
    </submittedName>
</protein>
<dbReference type="AlphaFoldDB" id="A0A380WDN3"/>
<dbReference type="GO" id="GO:0051539">
    <property type="term" value="F:4 iron, 4 sulfur cluster binding"/>
    <property type="evidence" value="ECO:0007669"/>
    <property type="project" value="UniProtKB-KW"/>
</dbReference>
<evidence type="ECO:0000313" key="9">
    <source>
        <dbReference type="EMBL" id="SUU86483.1"/>
    </source>
</evidence>
<evidence type="ECO:0000313" key="10">
    <source>
        <dbReference type="Proteomes" id="UP000254343"/>
    </source>
</evidence>
<dbReference type="Pfam" id="PF19288">
    <property type="entry name" value="CofH_C"/>
    <property type="match status" value="1"/>
</dbReference>
<keyword evidence="3" id="KW-0479">Metal-binding</keyword>
<organism evidence="9 10">
    <name type="scientific">Afipia felis</name>
    <name type="common">Cat scratch disease bacillus</name>
    <dbReference type="NCBI Taxonomy" id="1035"/>
    <lineage>
        <taxon>Bacteria</taxon>
        <taxon>Pseudomonadati</taxon>
        <taxon>Pseudomonadota</taxon>
        <taxon>Alphaproteobacteria</taxon>
        <taxon>Hyphomicrobiales</taxon>
        <taxon>Nitrobacteraceae</taxon>
        <taxon>Afipia</taxon>
    </lineage>
</organism>
<evidence type="ECO:0000256" key="4">
    <source>
        <dbReference type="ARBA" id="ARBA00023004"/>
    </source>
</evidence>
<dbReference type="Gene3D" id="3.20.20.70">
    <property type="entry name" value="Aldolase class I"/>
    <property type="match status" value="1"/>
</dbReference>
<evidence type="ECO:0000256" key="3">
    <source>
        <dbReference type="ARBA" id="ARBA00022723"/>
    </source>
</evidence>
<keyword evidence="5 6" id="KW-0411">Iron-sulfur</keyword>
<sequence length="293" mass="31952">MYSICYFKCQFCAFSKGKLSENLRGRPYDLGLDEIAGRVREAWERGATEVCMQGGIHPSYTGATYLSICRAVKKAAPGIHVHAFSPLEVLQGAKTLGVSIVDFLAELKGAGLGTLPGTAAEILDDEVRAVLCPDKINTAQWLEVMGTTHRAGLRSTATVMFGHIDRYDHWARHIMRIRETVLMHAVARLSLHERIANVQVSWVKLGKAGIRACLKAGVNDLGGTLMDETISRSAGASHGHEMTPQAMEALILGAGRVPRLRTTLYTDASSERRSAAFCAAARRKEVFVEHSFG</sequence>
<dbReference type="Pfam" id="PF04055">
    <property type="entry name" value="Radical_SAM"/>
    <property type="match status" value="1"/>
</dbReference>
<dbReference type="SUPFAM" id="SSF102114">
    <property type="entry name" value="Radical SAM enzymes"/>
    <property type="match status" value="1"/>
</dbReference>
<dbReference type="SFLD" id="SFLDG01064">
    <property type="entry name" value="F420__menaquinone_cofactor_bio"/>
    <property type="match status" value="1"/>
</dbReference>
<dbReference type="PANTHER" id="PTHR43076:SF1">
    <property type="entry name" value="LIPOYL SYNTHASE 2"/>
    <property type="match status" value="1"/>
</dbReference>
<evidence type="ECO:0000259" key="8">
    <source>
        <dbReference type="PROSITE" id="PS51918"/>
    </source>
</evidence>
<dbReference type="PIRSF" id="PIRSF004762">
    <property type="entry name" value="CHP00423"/>
    <property type="match status" value="1"/>
</dbReference>
<evidence type="ECO:0000256" key="7">
    <source>
        <dbReference type="PIRSR" id="PIRSR004762-2"/>
    </source>
</evidence>
<evidence type="ECO:0000256" key="5">
    <source>
        <dbReference type="ARBA" id="ARBA00023014"/>
    </source>
</evidence>
<dbReference type="InterPro" id="IPR058240">
    <property type="entry name" value="rSAM_sf"/>
</dbReference>
<dbReference type="InterPro" id="IPR045567">
    <property type="entry name" value="CofH/MnqC-like_C"/>
</dbReference>
<name>A0A380WDN3_AFIFE</name>
<dbReference type="EMBL" id="UIGB01000001">
    <property type="protein sequence ID" value="SUU86483.1"/>
    <property type="molecule type" value="Genomic_DNA"/>
</dbReference>
<dbReference type="InterPro" id="IPR013785">
    <property type="entry name" value="Aldolase_TIM"/>
</dbReference>
<dbReference type="GO" id="GO:0046872">
    <property type="term" value="F:metal ion binding"/>
    <property type="evidence" value="ECO:0007669"/>
    <property type="project" value="UniProtKB-KW"/>
</dbReference>
<feature type="binding site" evidence="6">
    <location>
        <position position="9"/>
    </location>
    <ligand>
        <name>[4Fe-4S] cluster</name>
        <dbReference type="ChEBI" id="CHEBI:49883"/>
        <note>4Fe-4S-S-AdoMet</note>
    </ligand>
</feature>
<keyword evidence="4 6" id="KW-0408">Iron</keyword>
<dbReference type="InterPro" id="IPR007197">
    <property type="entry name" value="rSAM"/>
</dbReference>
<feature type="binding site" evidence="7">
    <location>
        <position position="11"/>
    </location>
    <ligand>
        <name>S-adenosyl-L-methionine</name>
        <dbReference type="ChEBI" id="CHEBI:59789"/>
    </ligand>
</feature>
<feature type="binding site" evidence="6">
    <location>
        <position position="5"/>
    </location>
    <ligand>
        <name>[4Fe-4S] cluster</name>
        <dbReference type="ChEBI" id="CHEBI:49883"/>
        <note>4Fe-4S-S-AdoMet</note>
    </ligand>
</feature>
<gene>
    <name evidence="9" type="ORF">NCTC12722_03711</name>
</gene>
<keyword evidence="2 6" id="KW-0949">S-adenosyl-L-methionine</keyword>
<evidence type="ECO:0000256" key="6">
    <source>
        <dbReference type="PIRSR" id="PIRSR004762-1"/>
    </source>
</evidence>
<dbReference type="PROSITE" id="PS51918">
    <property type="entry name" value="RADICAL_SAM"/>
    <property type="match status" value="1"/>
</dbReference>
<feature type="binding site" evidence="7">
    <location>
        <position position="201"/>
    </location>
    <ligand>
        <name>(3R)-3-methyl-D-ornithine</name>
        <dbReference type="ChEBI" id="CHEBI:64642"/>
    </ligand>
</feature>
<dbReference type="CDD" id="cd01335">
    <property type="entry name" value="Radical_SAM"/>
    <property type="match status" value="1"/>
</dbReference>
<evidence type="ECO:0000256" key="1">
    <source>
        <dbReference type="ARBA" id="ARBA00022485"/>
    </source>
</evidence>
<accession>A0A380WDN3</accession>
<reference evidence="9 10" key="1">
    <citation type="submission" date="2018-06" db="EMBL/GenBank/DDBJ databases">
        <authorList>
            <consortium name="Pathogen Informatics"/>
            <person name="Doyle S."/>
        </authorList>
    </citation>
    <scope>NUCLEOTIDE SEQUENCE [LARGE SCALE GENOMIC DNA]</scope>
    <source>
        <strain evidence="9 10">NCTC12722</strain>
    </source>
</reference>
<feature type="binding site" evidence="7">
    <location>
        <position position="85"/>
    </location>
    <ligand>
        <name>(3R)-3-methyl-D-ornithine</name>
        <dbReference type="ChEBI" id="CHEBI:64642"/>
    </ligand>
</feature>
<dbReference type="GO" id="GO:0044689">
    <property type="term" value="F:7,8-didemethyl-8-hydroxy-5-deazariboflavin synthase activity"/>
    <property type="evidence" value="ECO:0007669"/>
    <property type="project" value="TreeGrafter"/>
</dbReference>
<comment type="cofactor">
    <cofactor evidence="6">
        <name>[4Fe-4S] cluster</name>
        <dbReference type="ChEBI" id="CHEBI:49883"/>
    </cofactor>
    <text evidence="6">Binds 1 [4Fe-4S] cluster. The cluster is coordinated with 3 cysteines and an exchangeable S-adenosyl-L-methionine.</text>
</comment>
<dbReference type="InterPro" id="IPR034405">
    <property type="entry name" value="F420"/>
</dbReference>
<dbReference type="Proteomes" id="UP000254343">
    <property type="component" value="Unassembled WGS sequence"/>
</dbReference>
<dbReference type="PANTHER" id="PTHR43076">
    <property type="entry name" value="FO SYNTHASE (COFH)"/>
    <property type="match status" value="1"/>
</dbReference>
<feature type="domain" description="Radical SAM core" evidence="8">
    <location>
        <begin position="1"/>
        <end position="236"/>
    </location>
</feature>
<evidence type="ECO:0000256" key="2">
    <source>
        <dbReference type="ARBA" id="ARBA00022691"/>
    </source>
</evidence>
<keyword evidence="1 6" id="KW-0004">4Fe-4S</keyword>
<feature type="binding site" evidence="7">
    <location>
        <position position="121"/>
    </location>
    <ligand>
        <name>S-adenosyl-L-methionine</name>
        <dbReference type="ChEBI" id="CHEBI:59789"/>
    </ligand>
</feature>
<feature type="binding site" evidence="6">
    <location>
        <position position="12"/>
    </location>
    <ligand>
        <name>[4Fe-4S] cluster</name>
        <dbReference type="ChEBI" id="CHEBI:49883"/>
        <note>4Fe-4S-S-AdoMet</note>
    </ligand>
</feature>